<feature type="chain" id="PRO_5013201699" description="ABC-type transport auxiliary lipoprotein component domain-containing protein" evidence="1">
    <location>
        <begin position="22"/>
        <end position="190"/>
    </location>
</feature>
<dbReference type="SUPFAM" id="SSF159594">
    <property type="entry name" value="XCC0632-like"/>
    <property type="match status" value="1"/>
</dbReference>
<evidence type="ECO:0000313" key="3">
    <source>
        <dbReference type="EMBL" id="SIS75701.1"/>
    </source>
</evidence>
<protein>
    <recommendedName>
        <fullName evidence="2">ABC-type transport auxiliary lipoprotein component domain-containing protein</fullName>
    </recommendedName>
</protein>
<reference evidence="3 4" key="1">
    <citation type="submission" date="2017-01" db="EMBL/GenBank/DDBJ databases">
        <authorList>
            <person name="Mah S.A."/>
            <person name="Swanson W.J."/>
            <person name="Moy G.W."/>
            <person name="Vacquier V.D."/>
        </authorList>
    </citation>
    <scope>NUCLEOTIDE SEQUENCE [LARGE SCALE GENOMIC DNA]</scope>
    <source>
        <strain evidence="3 4">DSM 26375</strain>
    </source>
</reference>
<dbReference type="Pfam" id="PF03886">
    <property type="entry name" value="ABC_trans_aux"/>
    <property type="match status" value="1"/>
</dbReference>
<dbReference type="InterPro" id="IPR005586">
    <property type="entry name" value="ABC_trans_aux"/>
</dbReference>
<proteinExistence type="predicted"/>
<dbReference type="PROSITE" id="PS51257">
    <property type="entry name" value="PROKAR_LIPOPROTEIN"/>
    <property type="match status" value="1"/>
</dbReference>
<keyword evidence="4" id="KW-1185">Reference proteome</keyword>
<accession>A0A1N7LPS5</accession>
<keyword evidence="1" id="KW-0732">Signal</keyword>
<evidence type="ECO:0000313" key="4">
    <source>
        <dbReference type="Proteomes" id="UP000186141"/>
    </source>
</evidence>
<name>A0A1N7LPS5_9RHOB</name>
<evidence type="ECO:0000259" key="2">
    <source>
        <dbReference type="Pfam" id="PF03886"/>
    </source>
</evidence>
<dbReference type="AlphaFoldDB" id="A0A1N7LPS5"/>
<dbReference type="EMBL" id="FTOT01000002">
    <property type="protein sequence ID" value="SIS75701.1"/>
    <property type="molecule type" value="Genomic_DNA"/>
</dbReference>
<organism evidence="3 4">
    <name type="scientific">Gemmobacter megaterium</name>
    <dbReference type="NCBI Taxonomy" id="1086013"/>
    <lineage>
        <taxon>Bacteria</taxon>
        <taxon>Pseudomonadati</taxon>
        <taxon>Pseudomonadota</taxon>
        <taxon>Alphaproteobacteria</taxon>
        <taxon>Rhodobacterales</taxon>
        <taxon>Paracoccaceae</taxon>
        <taxon>Gemmobacter</taxon>
    </lineage>
</organism>
<dbReference type="Gene3D" id="3.40.50.10610">
    <property type="entry name" value="ABC-type transport auxiliary lipoprotein component"/>
    <property type="match status" value="1"/>
</dbReference>
<dbReference type="RefSeq" id="WP_076529301.1">
    <property type="nucleotide sequence ID" value="NZ_BMEH01000002.1"/>
</dbReference>
<evidence type="ECO:0000256" key="1">
    <source>
        <dbReference type="SAM" id="SignalP"/>
    </source>
</evidence>
<dbReference type="STRING" id="1086013.SAMN05421774_10275"/>
<dbReference type="Proteomes" id="UP000186141">
    <property type="component" value="Unassembled WGS sequence"/>
</dbReference>
<sequence length="190" mass="20290">MMTLLPKALTLPLILTLAACSGESTRFLIEPAPTEAPVRLRVSSIEMREVVLPAYAADSQILAEGADGGLRPVKGAEWADGSAQAVTAQLARSLDLRSTASVAAEPWPLTEPADVRLEVRIDRMVARADGRFQLSGQYALASPDRKIRDSLTRFDLSAPLADEAPGAIAAAYAQTLDQLGRRIIATLQGR</sequence>
<feature type="domain" description="ABC-type transport auxiliary lipoprotein component" evidence="2">
    <location>
        <begin position="30"/>
        <end position="183"/>
    </location>
</feature>
<gene>
    <name evidence="3" type="ORF">SAMN05421774_10275</name>
</gene>
<feature type="signal peptide" evidence="1">
    <location>
        <begin position="1"/>
        <end position="21"/>
    </location>
</feature>